<keyword evidence="14" id="KW-0808">Transferase</keyword>
<keyword evidence="7" id="KW-0677">Repeat</keyword>
<keyword evidence="5 12" id="KW-0812">Transmembrane</keyword>
<evidence type="ECO:0000313" key="15">
    <source>
        <dbReference type="Proteomes" id="UP000325081"/>
    </source>
</evidence>
<dbReference type="Pfam" id="PF08263">
    <property type="entry name" value="LRRNT_2"/>
    <property type="match status" value="1"/>
</dbReference>
<evidence type="ECO:0000256" key="12">
    <source>
        <dbReference type="SAM" id="Phobius"/>
    </source>
</evidence>
<organism evidence="14 15">
    <name type="scientific">Striga asiatica</name>
    <name type="common">Asiatic witchweed</name>
    <name type="synonym">Buchnera asiatica</name>
    <dbReference type="NCBI Taxonomy" id="4170"/>
    <lineage>
        <taxon>Eukaryota</taxon>
        <taxon>Viridiplantae</taxon>
        <taxon>Streptophyta</taxon>
        <taxon>Embryophyta</taxon>
        <taxon>Tracheophyta</taxon>
        <taxon>Spermatophyta</taxon>
        <taxon>Magnoliopsida</taxon>
        <taxon>eudicotyledons</taxon>
        <taxon>Gunneridae</taxon>
        <taxon>Pentapetalae</taxon>
        <taxon>asterids</taxon>
        <taxon>lamiids</taxon>
        <taxon>Lamiales</taxon>
        <taxon>Orobanchaceae</taxon>
        <taxon>Buchnereae</taxon>
        <taxon>Striga</taxon>
    </lineage>
</organism>
<keyword evidence="6" id="KW-0732">Signal</keyword>
<evidence type="ECO:0000259" key="13">
    <source>
        <dbReference type="Pfam" id="PF08263"/>
    </source>
</evidence>
<name>A0A5A7RDG8_STRAF</name>
<dbReference type="InterPro" id="IPR003591">
    <property type="entry name" value="Leu-rich_rpt_typical-subtyp"/>
</dbReference>
<dbReference type="SUPFAM" id="SSF52058">
    <property type="entry name" value="L domain-like"/>
    <property type="match status" value="3"/>
</dbReference>
<dbReference type="CDD" id="cd00865">
    <property type="entry name" value="PEBP_bact_arch"/>
    <property type="match status" value="1"/>
</dbReference>
<evidence type="ECO:0000256" key="7">
    <source>
        <dbReference type="ARBA" id="ARBA00022737"/>
    </source>
</evidence>
<feature type="domain" description="Leucine-rich repeat-containing N-terminal plant-type" evidence="13">
    <location>
        <begin position="160"/>
        <end position="200"/>
    </location>
</feature>
<keyword evidence="14" id="KW-0418">Kinase</keyword>
<dbReference type="InterPro" id="IPR008914">
    <property type="entry name" value="PEBP"/>
</dbReference>
<dbReference type="GO" id="GO:0016301">
    <property type="term" value="F:kinase activity"/>
    <property type="evidence" value="ECO:0007669"/>
    <property type="project" value="UniProtKB-KW"/>
</dbReference>
<keyword evidence="11" id="KW-0175">Coiled coil</keyword>
<comment type="caution">
    <text evidence="14">The sequence shown here is derived from an EMBL/GenBank/DDBJ whole genome shotgun (WGS) entry which is preliminary data.</text>
</comment>
<evidence type="ECO:0000256" key="2">
    <source>
        <dbReference type="ARBA" id="ARBA00009592"/>
    </source>
</evidence>
<accession>A0A5A7RDG8</accession>
<dbReference type="InterPro" id="IPR032675">
    <property type="entry name" value="LRR_dom_sf"/>
</dbReference>
<dbReference type="SUPFAM" id="SSF52047">
    <property type="entry name" value="RNI-like"/>
    <property type="match status" value="1"/>
</dbReference>
<dbReference type="Gene3D" id="3.90.280.10">
    <property type="entry name" value="PEBP-like"/>
    <property type="match status" value="1"/>
</dbReference>
<dbReference type="InterPro" id="IPR046956">
    <property type="entry name" value="RLP23-like"/>
</dbReference>
<protein>
    <submittedName>
        <fullName evidence="14">Serine/threonine-protein kinase bri1</fullName>
    </submittedName>
</protein>
<dbReference type="FunFam" id="3.80.10.10:FF:000041">
    <property type="entry name" value="LRR receptor-like serine/threonine-protein kinase ERECTA"/>
    <property type="match status" value="1"/>
</dbReference>
<comment type="similarity">
    <text evidence="2">Belongs to the RLP family.</text>
</comment>
<gene>
    <name evidence="14" type="ORF">STAS_33477</name>
</gene>
<keyword evidence="8 12" id="KW-1133">Transmembrane helix</keyword>
<evidence type="ECO:0000256" key="6">
    <source>
        <dbReference type="ARBA" id="ARBA00022729"/>
    </source>
</evidence>
<keyword evidence="15" id="KW-1185">Reference proteome</keyword>
<dbReference type="SUPFAM" id="SSF49777">
    <property type="entry name" value="PEBP-like"/>
    <property type="match status" value="1"/>
</dbReference>
<dbReference type="GO" id="GO:0051707">
    <property type="term" value="P:response to other organism"/>
    <property type="evidence" value="ECO:0007669"/>
    <property type="project" value="UniProtKB-ARBA"/>
</dbReference>
<dbReference type="Pfam" id="PF00560">
    <property type="entry name" value="LRR_1"/>
    <property type="match status" value="7"/>
</dbReference>
<evidence type="ECO:0000256" key="8">
    <source>
        <dbReference type="ARBA" id="ARBA00022989"/>
    </source>
</evidence>
<keyword evidence="9 12" id="KW-0472">Membrane</keyword>
<sequence>MAETSRKVDMEELLNYSNYLIEVLKEEKDVDALKHFLRQSEVLHSQCVKDFDEVQKSIEDYEKKIAECKQKAASAASESASDAELDSLQKELDEGQQLERRLLTTTITMNTGIVKEINDLERQMISGEEETQTIKKLARDELRAHFNGGTTIKFVSGQPPDKQLLLELKGNLSYDSSLSTKLVQWTESTDHCQWAGVKCDSRNRVSGLDLSGEAISGGINGSGSSLFDLARLETLNLAQNSFYPAQLPPGFGRLANLRRLNLSNSGFAGRVPPDFSVLTRLVVLDLSSAIYSSIELEGHSLENLIRNFTRLRELYLDGVNVSAQGRVWCSAISSSLPNIRVLSLANSYLTGPFDSSLVKLRFLSVIRLDGNTFSCPFPDFFAEFSNLRVLTMSSCDLFGVVPERLFRIRSLQTVDLSGNRELEGSLPDFPVNGSLQNLLLSYTNFSGNLSESVGNLGMLLNFDLRACRFSGPIPNSITNLSHLTYLDLSLNQFSGSVPSFALLKNLTVINLRGNRLTGQISNSLWEGLESLDFLDLSENLLDGDIPTSPFSLPFLKVLHLSNNRFYGSVSDSRNSSSVLEVLDLSVNGLQGPIPRFFFELKNLSSLSLSSNNFNGSIELTDFEKMSNLVNLDLSYNNLSIQVDEKVHISSLYPRLGTLMLASCNLEKFPLLMNQSSLMMLDLSNNRLNGEIPNWIWEVGDGFLRFLNLSHNQFTHLQEPYDFRGLHYLDLHSNLLTGRIPIPPPLAVLVDFSSNNFSSPLPTDIGNFLTPSLFFSVANNKIGGIIPPSLCNASRLHILDMSNNSLHGRIPSCLLRIAEINVLNLGRNNLEGEIPDEFPVGCVLESLDLSFNALQGKIPRTFNRCSDIEVLNLGNNVLNDTFPCWLKNLSKLRVLVLRCNNLHGNISCLGDNITRHNLQIIDIASNEFNGNLPANLYPSNEEEGPAQQLDHLHFVFLTASGIYYQDSIMVTFKGQELEMEKILTVFTSIDFSNNHFQGTIPESIGRLDSLYVLNFSRNALSGHIPKSIGNMQKLESLDFSFNELMGEIPDELASLTFLSFLNLSYNHLVGRIPRGRQMDTFTESSFIGNEGLCGFPLNKTCSDDAIREEEVDEEHMSLDIGVYVSVVLGFFVGLGFVFWPLVFCERWRRCYNRHVNRFVLMILRRKDEDCDEFRLVSSKISHEGRMPRQYLGEGQGAKCNISPPLEWHNLPEETKSLALVVHDVDAPDPAGPLVPFVIWVVVDIPAAVKGLPEGFSGREEEVGGEFAGIKEGYNDLKKHGWQAPKIPGPGHRIEFRLYALDVDRLDLGHKVTKDKLLEAIEGHVLGEAVLIAKS</sequence>
<evidence type="ECO:0000256" key="5">
    <source>
        <dbReference type="ARBA" id="ARBA00022692"/>
    </source>
</evidence>
<dbReference type="PANTHER" id="PTHR48061">
    <property type="entry name" value="LEUCINE-RICH REPEAT RECEPTOR PROTEIN KINASE EMS1-LIKE-RELATED"/>
    <property type="match status" value="1"/>
</dbReference>
<dbReference type="GO" id="GO:0006952">
    <property type="term" value="P:defense response"/>
    <property type="evidence" value="ECO:0007669"/>
    <property type="project" value="UniProtKB-ARBA"/>
</dbReference>
<dbReference type="GO" id="GO:0005886">
    <property type="term" value="C:plasma membrane"/>
    <property type="evidence" value="ECO:0007669"/>
    <property type="project" value="UniProtKB-SubCell"/>
</dbReference>
<dbReference type="FunFam" id="3.80.10.10:FF:000095">
    <property type="entry name" value="LRR receptor-like serine/threonine-protein kinase GSO1"/>
    <property type="match status" value="1"/>
</dbReference>
<comment type="subcellular location">
    <subcellularLocation>
        <location evidence="1">Cell membrane</location>
        <topology evidence="1">Single-pass type I membrane protein</topology>
    </subcellularLocation>
</comment>
<evidence type="ECO:0000256" key="10">
    <source>
        <dbReference type="ARBA" id="ARBA00023180"/>
    </source>
</evidence>
<dbReference type="Proteomes" id="UP000325081">
    <property type="component" value="Unassembled WGS sequence"/>
</dbReference>
<evidence type="ECO:0000256" key="4">
    <source>
        <dbReference type="ARBA" id="ARBA00022614"/>
    </source>
</evidence>
<feature type="transmembrane region" description="Helical" evidence="12">
    <location>
        <begin position="1119"/>
        <end position="1142"/>
    </location>
</feature>
<dbReference type="InterPro" id="IPR001611">
    <property type="entry name" value="Leu-rich_rpt"/>
</dbReference>
<evidence type="ECO:0000313" key="14">
    <source>
        <dbReference type="EMBL" id="GER55783.1"/>
    </source>
</evidence>
<dbReference type="EMBL" id="BKCP01012181">
    <property type="protein sequence ID" value="GER55783.1"/>
    <property type="molecule type" value="Genomic_DNA"/>
</dbReference>
<keyword evidence="4" id="KW-0433">Leucine-rich repeat</keyword>
<keyword evidence="10" id="KW-0325">Glycoprotein</keyword>
<evidence type="ECO:0000256" key="1">
    <source>
        <dbReference type="ARBA" id="ARBA00004251"/>
    </source>
</evidence>
<dbReference type="OrthoDB" id="1394818at2759"/>
<dbReference type="InterPro" id="IPR005247">
    <property type="entry name" value="YbhB_YbcL/LppC-like"/>
</dbReference>
<dbReference type="FunFam" id="3.80.10.10:FF:000111">
    <property type="entry name" value="LRR receptor-like serine/threonine-protein kinase ERECTA"/>
    <property type="match status" value="1"/>
</dbReference>
<dbReference type="Pfam" id="PF13855">
    <property type="entry name" value="LRR_8"/>
    <property type="match status" value="2"/>
</dbReference>
<dbReference type="Gene3D" id="3.80.10.10">
    <property type="entry name" value="Ribonuclease Inhibitor"/>
    <property type="match status" value="3"/>
</dbReference>
<dbReference type="InterPro" id="IPR013210">
    <property type="entry name" value="LRR_N_plant-typ"/>
</dbReference>
<reference evidence="15" key="1">
    <citation type="journal article" date="2019" name="Curr. Biol.">
        <title>Genome Sequence of Striga asiatica Provides Insight into the Evolution of Plant Parasitism.</title>
        <authorList>
            <person name="Yoshida S."/>
            <person name="Kim S."/>
            <person name="Wafula E.K."/>
            <person name="Tanskanen J."/>
            <person name="Kim Y.M."/>
            <person name="Honaas L."/>
            <person name="Yang Z."/>
            <person name="Spallek T."/>
            <person name="Conn C.E."/>
            <person name="Ichihashi Y."/>
            <person name="Cheong K."/>
            <person name="Cui S."/>
            <person name="Der J.P."/>
            <person name="Gundlach H."/>
            <person name="Jiao Y."/>
            <person name="Hori C."/>
            <person name="Ishida J.K."/>
            <person name="Kasahara H."/>
            <person name="Kiba T."/>
            <person name="Kim M.S."/>
            <person name="Koo N."/>
            <person name="Laohavisit A."/>
            <person name="Lee Y.H."/>
            <person name="Lumba S."/>
            <person name="McCourt P."/>
            <person name="Mortimer J.C."/>
            <person name="Mutuku J.M."/>
            <person name="Nomura T."/>
            <person name="Sasaki-Sekimoto Y."/>
            <person name="Seto Y."/>
            <person name="Wang Y."/>
            <person name="Wakatake T."/>
            <person name="Sakakibara H."/>
            <person name="Demura T."/>
            <person name="Yamaguchi S."/>
            <person name="Yoneyama K."/>
            <person name="Manabe R.I."/>
            <person name="Nelson D.C."/>
            <person name="Schulman A.H."/>
            <person name="Timko M.P."/>
            <person name="dePamphilis C.W."/>
            <person name="Choi D."/>
            <person name="Shirasu K."/>
        </authorList>
    </citation>
    <scope>NUCLEOTIDE SEQUENCE [LARGE SCALE GENOMIC DNA]</scope>
    <source>
        <strain evidence="15">cv. UVA1</strain>
    </source>
</reference>
<dbReference type="SMART" id="SM00369">
    <property type="entry name" value="LRR_TYP"/>
    <property type="match status" value="9"/>
</dbReference>
<dbReference type="PANTHER" id="PTHR48061:SF16">
    <property type="entry name" value="CF-2.2"/>
    <property type="match status" value="1"/>
</dbReference>
<keyword evidence="3" id="KW-1003">Cell membrane</keyword>
<feature type="coiled-coil region" evidence="11">
    <location>
        <begin position="51"/>
        <end position="78"/>
    </location>
</feature>
<evidence type="ECO:0000256" key="3">
    <source>
        <dbReference type="ARBA" id="ARBA00022475"/>
    </source>
</evidence>
<dbReference type="NCBIfam" id="TIGR00481">
    <property type="entry name" value="YbhB/YbcL family Raf kinase inhibitor-like protein"/>
    <property type="match status" value="1"/>
</dbReference>
<proteinExistence type="inferred from homology"/>
<dbReference type="InterPro" id="IPR036610">
    <property type="entry name" value="PEBP-like_sf"/>
</dbReference>
<evidence type="ECO:0000256" key="9">
    <source>
        <dbReference type="ARBA" id="ARBA00023136"/>
    </source>
</evidence>
<dbReference type="Pfam" id="PF01161">
    <property type="entry name" value="PBP"/>
    <property type="match status" value="1"/>
</dbReference>
<evidence type="ECO:0000256" key="11">
    <source>
        <dbReference type="SAM" id="Coils"/>
    </source>
</evidence>